<dbReference type="InterPro" id="IPR013325">
    <property type="entry name" value="RNA_pol_sigma_r2"/>
</dbReference>
<dbReference type="Gene3D" id="1.10.601.10">
    <property type="entry name" value="RNA Polymerase Primary Sigma Factor"/>
    <property type="match status" value="2"/>
</dbReference>
<organism evidence="10 11">
    <name type="scientific">Candidatus Scybalomonas excrementavium</name>
    <dbReference type="NCBI Taxonomy" id="2840943"/>
    <lineage>
        <taxon>Bacteria</taxon>
        <taxon>Bacillati</taxon>
        <taxon>Bacillota</taxon>
        <taxon>Clostridia</taxon>
        <taxon>Lachnospirales</taxon>
        <taxon>Lachnospiraceae</taxon>
        <taxon>Lachnospiraceae incertae sedis</taxon>
        <taxon>Candidatus Scybalomonas</taxon>
    </lineage>
</organism>
<dbReference type="InterPro" id="IPR007624">
    <property type="entry name" value="RNA_pol_sigma70_r3"/>
</dbReference>
<dbReference type="GO" id="GO:0016987">
    <property type="term" value="F:sigma factor activity"/>
    <property type="evidence" value="ECO:0007669"/>
    <property type="project" value="UniProtKB-KW"/>
</dbReference>
<evidence type="ECO:0000256" key="7">
    <source>
        <dbReference type="RuleBase" id="RU362124"/>
    </source>
</evidence>
<keyword evidence="3 7" id="KW-0805">Transcription regulation</keyword>
<dbReference type="Pfam" id="PF00140">
    <property type="entry name" value="Sigma70_r1_2"/>
    <property type="match status" value="1"/>
</dbReference>
<feature type="domain" description="RNA polymerase sigma-70" evidence="8">
    <location>
        <begin position="170"/>
        <end position="183"/>
    </location>
</feature>
<dbReference type="InterPro" id="IPR000943">
    <property type="entry name" value="RNA_pol_sigma70"/>
</dbReference>
<dbReference type="InterPro" id="IPR012760">
    <property type="entry name" value="RNA_pol_sigma_RpoD_C"/>
</dbReference>
<gene>
    <name evidence="10" type="primary">rpoD</name>
    <name evidence="10" type="ORF">IAC13_07700</name>
</gene>
<evidence type="ECO:0000259" key="9">
    <source>
        <dbReference type="PROSITE" id="PS00716"/>
    </source>
</evidence>
<dbReference type="InterPro" id="IPR050239">
    <property type="entry name" value="Sigma-70_RNA_pol_init_factors"/>
</dbReference>
<evidence type="ECO:0000313" key="11">
    <source>
        <dbReference type="Proteomes" id="UP000823618"/>
    </source>
</evidence>
<keyword evidence="5 7" id="KW-0238">DNA-binding</keyword>
<dbReference type="InterPro" id="IPR036388">
    <property type="entry name" value="WH-like_DNA-bd_sf"/>
</dbReference>
<dbReference type="EMBL" id="JADIML010000213">
    <property type="protein sequence ID" value="MBO8463798.1"/>
    <property type="molecule type" value="Genomic_DNA"/>
</dbReference>
<dbReference type="AlphaFoldDB" id="A0A9D9I286"/>
<dbReference type="GO" id="GO:0003677">
    <property type="term" value="F:DNA binding"/>
    <property type="evidence" value="ECO:0007669"/>
    <property type="project" value="UniProtKB-KW"/>
</dbReference>
<comment type="function">
    <text evidence="7">Sigma factors are initiation factors that promote the attachment of RNA polymerase to specific initiation sites and are then released.</text>
</comment>
<dbReference type="InterPro" id="IPR007630">
    <property type="entry name" value="RNA_pol_sigma70_r4"/>
</dbReference>
<dbReference type="SUPFAM" id="SSF88659">
    <property type="entry name" value="Sigma3 and sigma4 domains of RNA polymerase sigma factors"/>
    <property type="match status" value="2"/>
</dbReference>
<dbReference type="FunFam" id="1.10.601.10:FF:000001">
    <property type="entry name" value="RNA polymerase sigma factor SigA"/>
    <property type="match status" value="1"/>
</dbReference>
<reference evidence="10" key="1">
    <citation type="submission" date="2020-10" db="EMBL/GenBank/DDBJ databases">
        <authorList>
            <person name="Gilroy R."/>
        </authorList>
    </citation>
    <scope>NUCLEOTIDE SEQUENCE</scope>
    <source>
        <strain evidence="10">E3-2379</strain>
    </source>
</reference>
<dbReference type="CDD" id="cd06171">
    <property type="entry name" value="Sigma70_r4"/>
    <property type="match status" value="1"/>
</dbReference>
<dbReference type="PROSITE" id="PS00716">
    <property type="entry name" value="SIGMA70_2"/>
    <property type="match status" value="1"/>
</dbReference>
<dbReference type="PRINTS" id="PR00046">
    <property type="entry name" value="SIGMA70FCT"/>
</dbReference>
<dbReference type="InterPro" id="IPR013324">
    <property type="entry name" value="RNA_pol_sigma_r3/r4-like"/>
</dbReference>
<dbReference type="Pfam" id="PF04545">
    <property type="entry name" value="Sigma70_r4"/>
    <property type="match status" value="1"/>
</dbReference>
<dbReference type="GO" id="GO:0006352">
    <property type="term" value="P:DNA-templated transcription initiation"/>
    <property type="evidence" value="ECO:0007669"/>
    <property type="project" value="InterPro"/>
</dbReference>
<dbReference type="InterPro" id="IPR014284">
    <property type="entry name" value="RNA_pol_sigma-70_dom"/>
</dbReference>
<dbReference type="NCBIfam" id="TIGR02393">
    <property type="entry name" value="RpoD_Cterm"/>
    <property type="match status" value="1"/>
</dbReference>
<evidence type="ECO:0000256" key="5">
    <source>
        <dbReference type="ARBA" id="ARBA00023125"/>
    </source>
</evidence>
<feature type="domain" description="RNA polymerase sigma-70" evidence="9">
    <location>
        <begin position="339"/>
        <end position="365"/>
    </location>
</feature>
<keyword evidence="4 7" id="KW-0731">Sigma factor</keyword>
<comment type="similarity">
    <text evidence="1 7">Belongs to the sigma-70 factor family.</text>
</comment>
<dbReference type="SUPFAM" id="SSF88946">
    <property type="entry name" value="Sigma2 domain of RNA polymerase sigma factors"/>
    <property type="match status" value="1"/>
</dbReference>
<sequence>MDQKQFTEQLHKLVNLAGTQKNRLEVSAINDCFKGIELTIGQVEDIYQYLEEKHIKILQGKETIADFDENFEDIEDKEELLFLEDDELEIDDINLDDLSNFAGVNLDDPVKLYLKEIGIIPLLSTEEEIELAKKKAAGDEVAKQRLIEANLRLVVSIAKKYVGRGMGFLDLIQEGNLGLMKGVEKFDYTKGYKLSTYATWWIRQAVTRALADQSRTIRIPVHMVEMMNKVTKAQRKLTVENGSEPTEEQLAKELGITLEKLEEIQAYAKTPTSLETPVGDEADSSVGDFIADESTVTPEANIEAVMLRQNLELIMEDLSERERYVLSLRFGFDDGHARTLEEVGQLLSVTRERVRQIEAKALLKLRHPSRAKKIAEFL</sequence>
<evidence type="ECO:0000256" key="2">
    <source>
        <dbReference type="ARBA" id="ARBA00022490"/>
    </source>
</evidence>
<name>A0A9D9I286_9FIRM</name>
<evidence type="ECO:0000259" key="8">
    <source>
        <dbReference type="PROSITE" id="PS00715"/>
    </source>
</evidence>
<evidence type="ECO:0000256" key="6">
    <source>
        <dbReference type="ARBA" id="ARBA00023163"/>
    </source>
</evidence>
<reference evidence="10" key="2">
    <citation type="journal article" date="2021" name="PeerJ">
        <title>Extensive microbial diversity within the chicken gut microbiome revealed by metagenomics and culture.</title>
        <authorList>
            <person name="Gilroy R."/>
            <person name="Ravi A."/>
            <person name="Getino M."/>
            <person name="Pursley I."/>
            <person name="Horton D.L."/>
            <person name="Alikhan N.F."/>
            <person name="Baker D."/>
            <person name="Gharbi K."/>
            <person name="Hall N."/>
            <person name="Watson M."/>
            <person name="Adriaenssens E.M."/>
            <person name="Foster-Nyarko E."/>
            <person name="Jarju S."/>
            <person name="Secka A."/>
            <person name="Antonio M."/>
            <person name="Oren A."/>
            <person name="Chaudhuri R.R."/>
            <person name="La Ragione R."/>
            <person name="Hildebrand F."/>
            <person name="Pallen M.J."/>
        </authorList>
    </citation>
    <scope>NUCLEOTIDE SEQUENCE</scope>
    <source>
        <strain evidence="10">E3-2379</strain>
    </source>
</reference>
<evidence type="ECO:0000256" key="3">
    <source>
        <dbReference type="ARBA" id="ARBA00023015"/>
    </source>
</evidence>
<protein>
    <recommendedName>
        <fullName evidence="7">RNA polymerase sigma factor</fullName>
    </recommendedName>
</protein>
<dbReference type="InterPro" id="IPR007627">
    <property type="entry name" value="RNA_pol_sigma70_r2"/>
</dbReference>
<keyword evidence="2" id="KW-0963">Cytoplasm</keyword>
<dbReference type="Pfam" id="PF03979">
    <property type="entry name" value="Sigma70_r1_1"/>
    <property type="match status" value="1"/>
</dbReference>
<dbReference type="Pfam" id="PF04542">
    <property type="entry name" value="Sigma70_r2"/>
    <property type="match status" value="1"/>
</dbReference>
<dbReference type="PANTHER" id="PTHR30603">
    <property type="entry name" value="RNA POLYMERASE SIGMA FACTOR RPO"/>
    <property type="match status" value="1"/>
</dbReference>
<dbReference type="NCBIfam" id="TIGR02937">
    <property type="entry name" value="sigma70-ECF"/>
    <property type="match status" value="1"/>
</dbReference>
<evidence type="ECO:0000256" key="1">
    <source>
        <dbReference type="ARBA" id="ARBA00007788"/>
    </source>
</evidence>
<dbReference type="Gene3D" id="1.10.10.10">
    <property type="entry name" value="Winged helix-like DNA-binding domain superfamily/Winged helix DNA-binding domain"/>
    <property type="match status" value="2"/>
</dbReference>
<evidence type="ECO:0000256" key="4">
    <source>
        <dbReference type="ARBA" id="ARBA00023082"/>
    </source>
</evidence>
<dbReference type="Proteomes" id="UP000823618">
    <property type="component" value="Unassembled WGS sequence"/>
</dbReference>
<comment type="caution">
    <text evidence="10">The sequence shown here is derived from an EMBL/GenBank/DDBJ whole genome shotgun (WGS) entry which is preliminary data.</text>
</comment>
<accession>A0A9D9I286</accession>
<dbReference type="PROSITE" id="PS00715">
    <property type="entry name" value="SIGMA70_1"/>
    <property type="match status" value="1"/>
</dbReference>
<dbReference type="Pfam" id="PF04539">
    <property type="entry name" value="Sigma70_r3"/>
    <property type="match status" value="1"/>
</dbReference>
<dbReference type="PANTHER" id="PTHR30603:SF60">
    <property type="entry name" value="RNA POLYMERASE SIGMA FACTOR RPOD"/>
    <property type="match status" value="1"/>
</dbReference>
<dbReference type="InterPro" id="IPR009042">
    <property type="entry name" value="RNA_pol_sigma70_r1_2"/>
</dbReference>
<keyword evidence="6 7" id="KW-0804">Transcription</keyword>
<dbReference type="InterPro" id="IPR007127">
    <property type="entry name" value="RNA_pol_sigma_70_r1_1"/>
</dbReference>
<proteinExistence type="inferred from homology"/>
<evidence type="ECO:0000313" key="10">
    <source>
        <dbReference type="EMBL" id="MBO8463798.1"/>
    </source>
</evidence>